<dbReference type="AlphaFoldDB" id="A0A5C6AIV9"/>
<organism evidence="1 2">
    <name type="scientific">Neorhodopirellula pilleata</name>
    <dbReference type="NCBI Taxonomy" id="2714738"/>
    <lineage>
        <taxon>Bacteria</taxon>
        <taxon>Pseudomonadati</taxon>
        <taxon>Planctomycetota</taxon>
        <taxon>Planctomycetia</taxon>
        <taxon>Pirellulales</taxon>
        <taxon>Pirellulaceae</taxon>
        <taxon>Neorhodopirellula</taxon>
    </lineage>
</organism>
<evidence type="ECO:0000313" key="2">
    <source>
        <dbReference type="Proteomes" id="UP000316213"/>
    </source>
</evidence>
<dbReference type="EMBL" id="SJPM01000003">
    <property type="protein sequence ID" value="TWT99001.1"/>
    <property type="molecule type" value="Genomic_DNA"/>
</dbReference>
<name>A0A5C6AIV9_9BACT</name>
<comment type="caution">
    <text evidence="1">The sequence shown here is derived from an EMBL/GenBank/DDBJ whole genome shotgun (WGS) entry which is preliminary data.</text>
</comment>
<evidence type="ECO:0000313" key="1">
    <source>
        <dbReference type="EMBL" id="TWT99001.1"/>
    </source>
</evidence>
<proteinExistence type="predicted"/>
<gene>
    <name evidence="1" type="ORF">Pla100_21680</name>
</gene>
<reference evidence="1 2" key="1">
    <citation type="submission" date="2019-02" db="EMBL/GenBank/DDBJ databases">
        <title>Deep-cultivation of Planctomycetes and their phenomic and genomic characterization uncovers novel biology.</title>
        <authorList>
            <person name="Wiegand S."/>
            <person name="Jogler M."/>
            <person name="Boedeker C."/>
            <person name="Pinto D."/>
            <person name="Vollmers J."/>
            <person name="Rivas-Marin E."/>
            <person name="Kohn T."/>
            <person name="Peeters S.H."/>
            <person name="Heuer A."/>
            <person name="Rast P."/>
            <person name="Oberbeckmann S."/>
            <person name="Bunk B."/>
            <person name="Jeske O."/>
            <person name="Meyerdierks A."/>
            <person name="Storesund J.E."/>
            <person name="Kallscheuer N."/>
            <person name="Luecker S."/>
            <person name="Lage O.M."/>
            <person name="Pohl T."/>
            <person name="Merkel B.J."/>
            <person name="Hornburger P."/>
            <person name="Mueller R.-W."/>
            <person name="Bruemmer F."/>
            <person name="Labrenz M."/>
            <person name="Spormann A.M."/>
            <person name="Op Den Camp H."/>
            <person name="Overmann J."/>
            <person name="Amann R."/>
            <person name="Jetten M.S.M."/>
            <person name="Mascher T."/>
            <person name="Medema M.H."/>
            <person name="Devos D.P."/>
            <person name="Kaster A.-K."/>
            <person name="Ovreas L."/>
            <person name="Rohde M."/>
            <person name="Galperin M.Y."/>
            <person name="Jogler C."/>
        </authorList>
    </citation>
    <scope>NUCLEOTIDE SEQUENCE [LARGE SCALE GENOMIC DNA]</scope>
    <source>
        <strain evidence="1 2">Pla100</strain>
    </source>
</reference>
<sequence>MAINPSLTHRVTIKPTRRCTSGLYTLPSKNTKSGDNGCRTYPETIHRVAFVGTVLKRTGVNAVSAARELNE</sequence>
<accession>A0A5C6AIV9</accession>
<protein>
    <submittedName>
        <fullName evidence="1">Uncharacterized protein</fullName>
    </submittedName>
</protein>
<keyword evidence="2" id="KW-1185">Reference proteome</keyword>
<dbReference type="Proteomes" id="UP000316213">
    <property type="component" value="Unassembled WGS sequence"/>
</dbReference>